<sequence>MRDEADQEPVTPDEVDLDLELTGDLVPLFVITKGRALPPAHQFSHTTLVTAKKDAHAARQLSPEARSVLDLVADGYLSVAEVAGYTHLPLGVVRILLAQMEESDLLVVRNPVPSAERPDRELLSAVLDGLKTRFGA</sequence>
<evidence type="ECO:0000313" key="2">
    <source>
        <dbReference type="Proteomes" id="UP000034196"/>
    </source>
</evidence>
<dbReference type="Proteomes" id="UP000034196">
    <property type="component" value="Unassembled WGS sequence"/>
</dbReference>
<name>A0A1J4NMW6_9ACTN</name>
<gene>
    <name evidence="1" type="ORF">WN71_033275</name>
</gene>
<reference evidence="1" key="1">
    <citation type="submission" date="2016-10" db="EMBL/GenBank/DDBJ databases">
        <title>Genome sequence of Streptomyces mangrovisoli MUSC 149.</title>
        <authorList>
            <person name="Lee L.-H."/>
            <person name="Ser H.-L."/>
        </authorList>
    </citation>
    <scope>NUCLEOTIDE SEQUENCE [LARGE SCALE GENOMIC DNA]</scope>
    <source>
        <strain evidence="1">MUSC 149</strain>
    </source>
</reference>
<dbReference type="PANTHER" id="PTHR36221:SF1">
    <property type="entry name" value="DUF742 DOMAIN-CONTAINING PROTEIN"/>
    <property type="match status" value="1"/>
</dbReference>
<evidence type="ECO:0000313" key="1">
    <source>
        <dbReference type="EMBL" id="OIJ63687.1"/>
    </source>
</evidence>
<dbReference type="PANTHER" id="PTHR36221">
    <property type="entry name" value="DUF742 DOMAIN-CONTAINING PROTEIN"/>
    <property type="match status" value="1"/>
</dbReference>
<dbReference type="AlphaFoldDB" id="A0A1J4NMW6"/>
<accession>A0A1J4NMW6</accession>
<proteinExistence type="predicted"/>
<evidence type="ECO:0008006" key="3">
    <source>
        <dbReference type="Google" id="ProtNLM"/>
    </source>
</evidence>
<dbReference type="OrthoDB" id="3534386at2"/>
<protein>
    <recommendedName>
        <fullName evidence="3">DUF742 domain-containing protein</fullName>
    </recommendedName>
</protein>
<organism evidence="1 2">
    <name type="scientific">Streptomyces mangrovisoli</name>
    <dbReference type="NCBI Taxonomy" id="1428628"/>
    <lineage>
        <taxon>Bacteria</taxon>
        <taxon>Bacillati</taxon>
        <taxon>Actinomycetota</taxon>
        <taxon>Actinomycetes</taxon>
        <taxon>Kitasatosporales</taxon>
        <taxon>Streptomycetaceae</taxon>
        <taxon>Streptomyces</taxon>
    </lineage>
</organism>
<dbReference type="STRING" id="1428628.WN71_033275"/>
<dbReference type="EMBL" id="LAVA02000097">
    <property type="protein sequence ID" value="OIJ63687.1"/>
    <property type="molecule type" value="Genomic_DNA"/>
</dbReference>
<keyword evidence="2" id="KW-1185">Reference proteome</keyword>
<comment type="caution">
    <text evidence="1">The sequence shown here is derived from an EMBL/GenBank/DDBJ whole genome shotgun (WGS) entry which is preliminary data.</text>
</comment>
<dbReference type="InterPro" id="IPR007995">
    <property type="entry name" value="DUF742"/>
</dbReference>
<dbReference type="Pfam" id="PF05331">
    <property type="entry name" value="DUF742"/>
    <property type="match status" value="1"/>
</dbReference>
<dbReference type="RefSeq" id="WP_046582739.1">
    <property type="nucleotide sequence ID" value="NZ_LAVA02000097.1"/>
</dbReference>